<feature type="transmembrane region" description="Helical" evidence="8">
    <location>
        <begin position="350"/>
        <end position="367"/>
    </location>
</feature>
<keyword evidence="2 8" id="KW-1003">Cell membrane</keyword>
<dbReference type="GO" id="GO:0008049">
    <property type="term" value="P:male courtship behavior"/>
    <property type="evidence" value="ECO:0007669"/>
    <property type="project" value="EnsemblMetazoa"/>
</dbReference>
<dbReference type="PANTHER" id="PTHR21143:SF133">
    <property type="entry name" value="GUSTATORY AND PHEROMONE RECEPTOR 32A-RELATED"/>
    <property type="match status" value="1"/>
</dbReference>
<dbReference type="GO" id="GO:0030425">
    <property type="term" value="C:dendrite"/>
    <property type="evidence" value="ECO:0007669"/>
    <property type="project" value="TreeGrafter"/>
</dbReference>
<organism evidence="9 10">
    <name type="scientific">Drosophila ananassae</name>
    <name type="common">Fruit fly</name>
    <dbReference type="NCBI Taxonomy" id="7217"/>
    <lineage>
        <taxon>Eukaryota</taxon>
        <taxon>Metazoa</taxon>
        <taxon>Ecdysozoa</taxon>
        <taxon>Arthropoda</taxon>
        <taxon>Hexapoda</taxon>
        <taxon>Insecta</taxon>
        <taxon>Pterygota</taxon>
        <taxon>Neoptera</taxon>
        <taxon>Endopterygota</taxon>
        <taxon>Diptera</taxon>
        <taxon>Brachycera</taxon>
        <taxon>Muscomorpha</taxon>
        <taxon>Ephydroidea</taxon>
        <taxon>Drosophilidae</taxon>
        <taxon>Drosophila</taxon>
        <taxon>Sophophora</taxon>
    </lineage>
</organism>
<feature type="transmembrane region" description="Helical" evidence="8">
    <location>
        <begin position="39"/>
        <end position="61"/>
    </location>
</feature>
<dbReference type="KEGG" id="dan:6497150"/>
<reference evidence="9 10" key="1">
    <citation type="journal article" date="2007" name="Nature">
        <title>Evolution of genes and genomes on the Drosophila phylogeny.</title>
        <authorList>
            <consortium name="Drosophila 12 Genomes Consortium"/>
            <person name="Clark A.G."/>
            <person name="Eisen M.B."/>
            <person name="Smith D.R."/>
            <person name="Bergman C.M."/>
            <person name="Oliver B."/>
            <person name="Markow T.A."/>
            <person name="Kaufman T.C."/>
            <person name="Kellis M."/>
            <person name="Gelbart W."/>
            <person name="Iyer V.N."/>
            <person name="Pollard D.A."/>
            <person name="Sackton T.B."/>
            <person name="Larracuente A.M."/>
            <person name="Singh N.D."/>
            <person name="Abad J.P."/>
            <person name="Abt D.N."/>
            <person name="Adryan B."/>
            <person name="Aguade M."/>
            <person name="Akashi H."/>
            <person name="Anderson W.W."/>
            <person name="Aquadro C.F."/>
            <person name="Ardell D.H."/>
            <person name="Arguello R."/>
            <person name="Artieri C.G."/>
            <person name="Barbash D.A."/>
            <person name="Barker D."/>
            <person name="Barsanti P."/>
            <person name="Batterham P."/>
            <person name="Batzoglou S."/>
            <person name="Begun D."/>
            <person name="Bhutkar A."/>
            <person name="Blanco E."/>
            <person name="Bosak S.A."/>
            <person name="Bradley R.K."/>
            <person name="Brand A.D."/>
            <person name="Brent M.R."/>
            <person name="Brooks A.N."/>
            <person name="Brown R.H."/>
            <person name="Butlin R.K."/>
            <person name="Caggese C."/>
            <person name="Calvi B.R."/>
            <person name="Bernardo de Carvalho A."/>
            <person name="Caspi A."/>
            <person name="Castrezana S."/>
            <person name="Celniker S.E."/>
            <person name="Chang J.L."/>
            <person name="Chapple C."/>
            <person name="Chatterji S."/>
            <person name="Chinwalla A."/>
            <person name="Civetta A."/>
            <person name="Clifton S.W."/>
            <person name="Comeron J.M."/>
            <person name="Costello J.C."/>
            <person name="Coyne J.A."/>
            <person name="Daub J."/>
            <person name="David R.G."/>
            <person name="Delcher A.L."/>
            <person name="Delehaunty K."/>
            <person name="Do C.B."/>
            <person name="Ebling H."/>
            <person name="Edwards K."/>
            <person name="Eickbush T."/>
            <person name="Evans J.D."/>
            <person name="Filipski A."/>
            <person name="Findeiss S."/>
            <person name="Freyhult E."/>
            <person name="Fulton L."/>
            <person name="Fulton R."/>
            <person name="Garcia A.C."/>
            <person name="Gardiner A."/>
            <person name="Garfield D.A."/>
            <person name="Garvin B.E."/>
            <person name="Gibson G."/>
            <person name="Gilbert D."/>
            <person name="Gnerre S."/>
            <person name="Godfrey J."/>
            <person name="Good R."/>
            <person name="Gotea V."/>
            <person name="Gravely B."/>
            <person name="Greenberg A.J."/>
            <person name="Griffiths-Jones S."/>
            <person name="Gross S."/>
            <person name="Guigo R."/>
            <person name="Gustafson E.A."/>
            <person name="Haerty W."/>
            <person name="Hahn M.W."/>
            <person name="Halligan D.L."/>
            <person name="Halpern A.L."/>
            <person name="Halter G.M."/>
            <person name="Han M.V."/>
            <person name="Heger A."/>
            <person name="Hillier L."/>
            <person name="Hinrichs A.S."/>
            <person name="Holmes I."/>
            <person name="Hoskins R.A."/>
            <person name="Hubisz M.J."/>
            <person name="Hultmark D."/>
            <person name="Huntley M.A."/>
            <person name="Jaffe D.B."/>
            <person name="Jagadeeshan S."/>
            <person name="Jeck W.R."/>
            <person name="Johnson J."/>
            <person name="Jones C.D."/>
            <person name="Jordan W.C."/>
            <person name="Karpen G.H."/>
            <person name="Kataoka E."/>
            <person name="Keightley P.D."/>
            <person name="Kheradpour P."/>
            <person name="Kirkness E.F."/>
            <person name="Koerich L.B."/>
            <person name="Kristiansen K."/>
            <person name="Kudrna D."/>
            <person name="Kulathinal R.J."/>
            <person name="Kumar S."/>
            <person name="Kwok R."/>
            <person name="Lander E."/>
            <person name="Langley C.H."/>
            <person name="Lapoint R."/>
            <person name="Lazzaro B.P."/>
            <person name="Lee S.J."/>
            <person name="Levesque L."/>
            <person name="Li R."/>
            <person name="Lin C.F."/>
            <person name="Lin M.F."/>
            <person name="Lindblad-Toh K."/>
            <person name="Llopart A."/>
            <person name="Long M."/>
            <person name="Low L."/>
            <person name="Lozovsky E."/>
            <person name="Lu J."/>
            <person name="Luo M."/>
            <person name="Machado C.A."/>
            <person name="Makalowski W."/>
            <person name="Marzo M."/>
            <person name="Matsuda M."/>
            <person name="Matzkin L."/>
            <person name="McAllister B."/>
            <person name="McBride C.S."/>
            <person name="McKernan B."/>
            <person name="McKernan K."/>
            <person name="Mendez-Lago M."/>
            <person name="Minx P."/>
            <person name="Mollenhauer M.U."/>
            <person name="Montooth K."/>
            <person name="Mount S.M."/>
            <person name="Mu X."/>
            <person name="Myers E."/>
            <person name="Negre B."/>
            <person name="Newfeld S."/>
            <person name="Nielsen R."/>
            <person name="Noor M.A."/>
            <person name="O'Grady P."/>
            <person name="Pachter L."/>
            <person name="Papaceit M."/>
            <person name="Parisi M.J."/>
            <person name="Parisi M."/>
            <person name="Parts L."/>
            <person name="Pedersen J.S."/>
            <person name="Pesole G."/>
            <person name="Phillippy A.M."/>
            <person name="Ponting C.P."/>
            <person name="Pop M."/>
            <person name="Porcelli D."/>
            <person name="Powell J.R."/>
            <person name="Prohaska S."/>
            <person name="Pruitt K."/>
            <person name="Puig M."/>
            <person name="Quesneville H."/>
            <person name="Ram K.R."/>
            <person name="Rand D."/>
            <person name="Rasmussen M.D."/>
            <person name="Reed L.K."/>
            <person name="Reenan R."/>
            <person name="Reily A."/>
            <person name="Remington K.A."/>
            <person name="Rieger T.T."/>
            <person name="Ritchie M.G."/>
            <person name="Robin C."/>
            <person name="Rogers Y.H."/>
            <person name="Rohde C."/>
            <person name="Rozas J."/>
            <person name="Rubenfield M.J."/>
            <person name="Ruiz A."/>
            <person name="Russo S."/>
            <person name="Salzberg S.L."/>
            <person name="Sanchez-Gracia A."/>
            <person name="Saranga D.J."/>
            <person name="Sato H."/>
            <person name="Schaeffer S.W."/>
            <person name="Schatz M.C."/>
            <person name="Schlenke T."/>
            <person name="Schwartz R."/>
            <person name="Segarra C."/>
            <person name="Singh R.S."/>
            <person name="Sirot L."/>
            <person name="Sirota M."/>
            <person name="Sisneros N.B."/>
            <person name="Smith C.D."/>
            <person name="Smith T.F."/>
            <person name="Spieth J."/>
            <person name="Stage D.E."/>
            <person name="Stark A."/>
            <person name="Stephan W."/>
            <person name="Strausberg R.L."/>
            <person name="Strempel S."/>
            <person name="Sturgill D."/>
            <person name="Sutton G."/>
            <person name="Sutton G.G."/>
            <person name="Tao W."/>
            <person name="Teichmann S."/>
            <person name="Tobari Y.N."/>
            <person name="Tomimura Y."/>
            <person name="Tsolas J.M."/>
            <person name="Valente V.L."/>
            <person name="Venter E."/>
            <person name="Venter J.C."/>
            <person name="Vicario S."/>
            <person name="Vieira F.G."/>
            <person name="Vilella A.J."/>
            <person name="Villasante A."/>
            <person name="Walenz B."/>
            <person name="Wang J."/>
            <person name="Wasserman M."/>
            <person name="Watts T."/>
            <person name="Wilson D."/>
            <person name="Wilson R.K."/>
            <person name="Wing R.A."/>
            <person name="Wolfner M.F."/>
            <person name="Wong A."/>
            <person name="Wong G.K."/>
            <person name="Wu C.I."/>
            <person name="Wu G."/>
            <person name="Yamamoto D."/>
            <person name="Yang H.P."/>
            <person name="Yang S.P."/>
            <person name="Yorke J.A."/>
            <person name="Yoshida K."/>
            <person name="Zdobnov E."/>
            <person name="Zhang P."/>
            <person name="Zhang Y."/>
            <person name="Zimin A.V."/>
            <person name="Baldwin J."/>
            <person name="Abdouelleil A."/>
            <person name="Abdulkadir J."/>
            <person name="Abebe A."/>
            <person name="Abera B."/>
            <person name="Abreu J."/>
            <person name="Acer S.C."/>
            <person name="Aftuck L."/>
            <person name="Alexander A."/>
            <person name="An P."/>
            <person name="Anderson E."/>
            <person name="Anderson S."/>
            <person name="Arachi H."/>
            <person name="Azer M."/>
            <person name="Bachantsang P."/>
            <person name="Barry A."/>
            <person name="Bayul T."/>
            <person name="Berlin A."/>
            <person name="Bessette D."/>
            <person name="Bloom T."/>
            <person name="Blye J."/>
            <person name="Boguslavskiy L."/>
            <person name="Bonnet C."/>
            <person name="Boukhgalter B."/>
            <person name="Bourzgui I."/>
            <person name="Brown A."/>
            <person name="Cahill P."/>
            <person name="Channer S."/>
            <person name="Cheshatsang Y."/>
            <person name="Chuda L."/>
            <person name="Citroen M."/>
            <person name="Collymore A."/>
            <person name="Cooke P."/>
            <person name="Costello M."/>
            <person name="D'Aco K."/>
            <person name="Daza R."/>
            <person name="De Haan G."/>
            <person name="DeGray S."/>
            <person name="DeMaso C."/>
            <person name="Dhargay N."/>
            <person name="Dooley K."/>
            <person name="Dooley E."/>
            <person name="Doricent M."/>
            <person name="Dorje P."/>
            <person name="Dorjee K."/>
            <person name="Dupes A."/>
            <person name="Elong R."/>
            <person name="Falk J."/>
            <person name="Farina A."/>
            <person name="Faro S."/>
            <person name="Ferguson D."/>
            <person name="Fisher S."/>
            <person name="Foley C.D."/>
            <person name="Franke A."/>
            <person name="Friedrich D."/>
            <person name="Gadbois L."/>
            <person name="Gearin G."/>
            <person name="Gearin C.R."/>
            <person name="Giannoukos G."/>
            <person name="Goode T."/>
            <person name="Graham J."/>
            <person name="Grandbois E."/>
            <person name="Grewal S."/>
            <person name="Gyaltsen K."/>
            <person name="Hafez N."/>
            <person name="Hagos B."/>
            <person name="Hall J."/>
            <person name="Henson C."/>
            <person name="Hollinger A."/>
            <person name="Honan T."/>
            <person name="Huard M.D."/>
            <person name="Hughes L."/>
            <person name="Hurhula B."/>
            <person name="Husby M.E."/>
            <person name="Kamat A."/>
            <person name="Kanga B."/>
            <person name="Kashin S."/>
            <person name="Khazanovich D."/>
            <person name="Kisner P."/>
            <person name="Lance K."/>
            <person name="Lara M."/>
            <person name="Lee W."/>
            <person name="Lennon N."/>
            <person name="Letendre F."/>
            <person name="LeVine R."/>
            <person name="Lipovsky A."/>
            <person name="Liu X."/>
            <person name="Liu J."/>
            <person name="Liu S."/>
            <person name="Lokyitsang T."/>
            <person name="Lokyitsang Y."/>
            <person name="Lubonja R."/>
            <person name="Lui A."/>
            <person name="MacDonald P."/>
            <person name="Magnisalis V."/>
            <person name="Maru K."/>
            <person name="Matthews C."/>
            <person name="McCusker W."/>
            <person name="McDonough S."/>
            <person name="Mehta T."/>
            <person name="Meldrim J."/>
            <person name="Meneus L."/>
            <person name="Mihai O."/>
            <person name="Mihalev A."/>
            <person name="Mihova T."/>
            <person name="Mittelman R."/>
            <person name="Mlenga V."/>
            <person name="Montmayeur A."/>
            <person name="Mulrain L."/>
            <person name="Navidi A."/>
            <person name="Naylor J."/>
            <person name="Negash T."/>
            <person name="Nguyen T."/>
            <person name="Nguyen N."/>
            <person name="Nicol R."/>
            <person name="Norbu C."/>
            <person name="Norbu N."/>
            <person name="Novod N."/>
            <person name="O'Neill B."/>
            <person name="Osman S."/>
            <person name="Markiewicz E."/>
            <person name="Oyono O.L."/>
            <person name="Patti C."/>
            <person name="Phunkhang P."/>
            <person name="Pierre F."/>
            <person name="Priest M."/>
            <person name="Raghuraman S."/>
            <person name="Rege F."/>
            <person name="Reyes R."/>
            <person name="Rise C."/>
            <person name="Rogov P."/>
            <person name="Ross K."/>
            <person name="Ryan E."/>
            <person name="Settipalli S."/>
            <person name="Shea T."/>
            <person name="Sherpa N."/>
            <person name="Shi L."/>
            <person name="Shih D."/>
            <person name="Sparrow T."/>
            <person name="Spaulding J."/>
            <person name="Stalker J."/>
            <person name="Stange-Thomann N."/>
            <person name="Stavropoulos S."/>
            <person name="Stone C."/>
            <person name="Strader C."/>
            <person name="Tesfaye S."/>
            <person name="Thomson T."/>
            <person name="Thoulutsang Y."/>
            <person name="Thoulutsang D."/>
            <person name="Topham K."/>
            <person name="Topping I."/>
            <person name="Tsamla T."/>
            <person name="Vassiliev H."/>
            <person name="Vo A."/>
            <person name="Wangchuk T."/>
            <person name="Wangdi T."/>
            <person name="Weiand M."/>
            <person name="Wilkinson J."/>
            <person name="Wilson A."/>
            <person name="Yadav S."/>
            <person name="Young G."/>
            <person name="Yu Q."/>
            <person name="Zembek L."/>
            <person name="Zhong D."/>
            <person name="Zimmer A."/>
            <person name="Zwirko Z."/>
            <person name="Jaffe D.B."/>
            <person name="Alvarez P."/>
            <person name="Brockman W."/>
            <person name="Butler J."/>
            <person name="Chin C."/>
            <person name="Gnerre S."/>
            <person name="Grabherr M."/>
            <person name="Kleber M."/>
            <person name="Mauceli E."/>
            <person name="MacCallum I."/>
        </authorList>
    </citation>
    <scope>NUCLEOTIDE SEQUENCE [LARGE SCALE GENOMIC DNA]</scope>
    <source>
        <strain evidence="10">Tucson 14024-0371.13</strain>
    </source>
</reference>
<gene>
    <name evidence="9" type="primary">Dana\GF14323</name>
    <name evidence="9" type="synonym">dana_GLEANR_15085</name>
    <name evidence="9" type="ORF">GF14323</name>
</gene>
<keyword evidence="3 8" id="KW-0812">Transmembrane</keyword>
<sequence>MDDFQSGELCAYYRLCRYLGIFCIEFNPSQKKFLLRRSLICYVVHFALQAYLVGCMAVMIIYWRRCFNPDLTKTGNHFDRLVVVVALGMLVVQNAWLIWLQAPHLRIVRQIERYRSRHLADLRLVLPRRLLWLIVATNVLYMANFVKTCIFEWLLDASRLFVLTSLGFPLRYLVTSFTMGTYFCMMHILQLVIRWNQARIEDILGQVSSSKGNCLSRLRSCLDLHDRLILLCNVDISLVYGFIAWLSWMFASLDVSGVIYLTMIIQTDKPLGLKLLTNLVWLFPTLLTCTAIFMGNRVAVQANKTAKILAKVPRTGTGLDKMIEKFLLKNLRQQPILTAYGFFALDKSTLFKLFTAIFTYMVILVQFKEMENSTKSIKV</sequence>
<dbReference type="InParanoid" id="B3MMC2"/>
<dbReference type="GO" id="GO:0007635">
    <property type="term" value="P:chemosensory behavior"/>
    <property type="evidence" value="ECO:0007669"/>
    <property type="project" value="TreeGrafter"/>
</dbReference>
<comment type="function">
    <text evidence="8">Gustatory receptor which mediates acceptance or avoidance behavior, depending on its substrates.</text>
</comment>
<keyword evidence="4 8" id="KW-1133">Transmembrane helix</keyword>
<dbReference type="Proteomes" id="UP000007801">
    <property type="component" value="Unassembled WGS sequence"/>
</dbReference>
<dbReference type="GeneID" id="6497150"/>
<feature type="transmembrane region" description="Helical" evidence="8">
    <location>
        <begin position="271"/>
        <end position="294"/>
    </location>
</feature>
<evidence type="ECO:0000256" key="8">
    <source>
        <dbReference type="RuleBase" id="RU363108"/>
    </source>
</evidence>
<evidence type="ECO:0000256" key="3">
    <source>
        <dbReference type="ARBA" id="ARBA00022692"/>
    </source>
</evidence>
<evidence type="ECO:0000256" key="4">
    <source>
        <dbReference type="ARBA" id="ARBA00022989"/>
    </source>
</evidence>
<evidence type="ECO:0000256" key="7">
    <source>
        <dbReference type="ARBA" id="ARBA00023224"/>
    </source>
</evidence>
<evidence type="ECO:0000256" key="5">
    <source>
        <dbReference type="ARBA" id="ARBA00023136"/>
    </source>
</evidence>
<keyword evidence="6 8" id="KW-0675">Receptor</keyword>
<feature type="transmembrane region" description="Helical" evidence="8">
    <location>
        <begin position="228"/>
        <end position="251"/>
    </location>
</feature>
<dbReference type="InterPro" id="IPR013604">
    <property type="entry name" value="7TM_chemorcpt"/>
</dbReference>
<evidence type="ECO:0000313" key="10">
    <source>
        <dbReference type="Proteomes" id="UP000007801"/>
    </source>
</evidence>
<comment type="subcellular location">
    <subcellularLocation>
        <location evidence="1 8">Cell membrane</location>
        <topology evidence="1 8">Multi-pass membrane protein</topology>
    </subcellularLocation>
</comment>
<keyword evidence="10" id="KW-1185">Reference proteome</keyword>
<dbReference type="FunCoup" id="B3MMC2">
    <property type="interactions" value="94"/>
</dbReference>
<dbReference type="GO" id="GO:0043025">
    <property type="term" value="C:neuronal cell body"/>
    <property type="evidence" value="ECO:0007669"/>
    <property type="project" value="TreeGrafter"/>
</dbReference>
<dbReference type="GO" id="GO:0005886">
    <property type="term" value="C:plasma membrane"/>
    <property type="evidence" value="ECO:0007669"/>
    <property type="project" value="UniProtKB-SubCell"/>
</dbReference>
<feature type="transmembrane region" description="Helical" evidence="8">
    <location>
        <begin position="130"/>
        <end position="153"/>
    </location>
</feature>
<evidence type="ECO:0000256" key="2">
    <source>
        <dbReference type="ARBA" id="ARBA00022475"/>
    </source>
</evidence>
<keyword evidence="5 8" id="KW-0472">Membrane</keyword>
<keyword evidence="7 8" id="KW-0807">Transducer</keyword>
<evidence type="ECO:0000256" key="1">
    <source>
        <dbReference type="ARBA" id="ARBA00004651"/>
    </source>
</evidence>
<dbReference type="Pfam" id="PF08395">
    <property type="entry name" value="7tm_7"/>
    <property type="match status" value="1"/>
</dbReference>
<comment type="similarity">
    <text evidence="8">Belongs to the insect chemoreceptor superfamily. Gustatory receptor (GR) family.</text>
</comment>
<dbReference type="HOGENOM" id="CLU_410649_0_0_1"/>
<dbReference type="GO" id="GO:0007165">
    <property type="term" value="P:signal transduction"/>
    <property type="evidence" value="ECO:0007669"/>
    <property type="project" value="UniProtKB-KW"/>
</dbReference>
<dbReference type="PANTHER" id="PTHR21143">
    <property type="entry name" value="INVERTEBRATE GUSTATORY RECEPTOR"/>
    <property type="match status" value="1"/>
</dbReference>
<protein>
    <recommendedName>
        <fullName evidence="8">Gustatory receptor</fullName>
    </recommendedName>
</protein>
<dbReference type="CTD" id="117346"/>
<feature type="transmembrane region" description="Helical" evidence="8">
    <location>
        <begin position="81"/>
        <end position="100"/>
    </location>
</feature>
<dbReference type="eggNOG" id="ENOG502T8ZS">
    <property type="taxonomic scope" value="Eukaryota"/>
</dbReference>
<evidence type="ECO:0000256" key="6">
    <source>
        <dbReference type="ARBA" id="ARBA00023170"/>
    </source>
</evidence>
<dbReference type="GO" id="GO:0030424">
    <property type="term" value="C:axon"/>
    <property type="evidence" value="ECO:0007669"/>
    <property type="project" value="TreeGrafter"/>
</dbReference>
<dbReference type="OrthoDB" id="6748730at2759"/>
<name>B3MMC2_DROAN</name>
<proteinExistence type="inferred from homology"/>
<accession>B3MMC2</accession>
<feature type="transmembrane region" description="Helical" evidence="8">
    <location>
        <begin position="173"/>
        <end position="193"/>
    </location>
</feature>
<dbReference type="EMBL" id="CH902620">
    <property type="protein sequence ID" value="EDV31882.2"/>
    <property type="molecule type" value="Genomic_DNA"/>
</dbReference>
<evidence type="ECO:0000313" key="9">
    <source>
        <dbReference type="EMBL" id="EDV31882.2"/>
    </source>
</evidence>
<dbReference type="GO" id="GO:0050909">
    <property type="term" value="P:sensory perception of taste"/>
    <property type="evidence" value="ECO:0007669"/>
    <property type="project" value="InterPro"/>
</dbReference>
<dbReference type="AlphaFoldDB" id="B3MMC2"/>
<dbReference type="STRING" id="7217.B3MMC2"/>